<evidence type="ECO:0000313" key="3">
    <source>
        <dbReference type="Proteomes" id="UP000288805"/>
    </source>
</evidence>
<dbReference type="EMBL" id="QGNW01002579">
    <property type="protein sequence ID" value="RVW17337.1"/>
    <property type="molecule type" value="Genomic_DNA"/>
</dbReference>
<protein>
    <submittedName>
        <fullName evidence="2">Uncharacterized protein</fullName>
    </submittedName>
</protein>
<sequence>MLSGFIHRYIAKMLDGDDDEEVASQDKTFEEPKVLGLSPGSSEKVWFLFWYSLKNGPYGFYLQLGEDRKGYLPKRASVSHIKDVGSITLEDALELLRYPVTLGNHPNDDHPVVLKLAKNGFSIRHRRTIAPVPKNLKPNDITLEKALKLLLGKDVKQSGRPKNKKKQEVYEAM</sequence>
<dbReference type="PANTHER" id="PTHR42785:SF1">
    <property type="entry name" value="DNA TOPOISOMERASE"/>
    <property type="match status" value="1"/>
</dbReference>
<dbReference type="InterPro" id="IPR025589">
    <property type="entry name" value="Toprim_C_rpt"/>
</dbReference>
<reference evidence="2 3" key="1">
    <citation type="journal article" date="2018" name="PLoS Genet.">
        <title>Population sequencing reveals clonal diversity and ancestral inbreeding in the grapevine cultivar Chardonnay.</title>
        <authorList>
            <person name="Roach M.J."/>
            <person name="Johnson D.L."/>
            <person name="Bohlmann J."/>
            <person name="van Vuuren H.J."/>
            <person name="Jones S.J."/>
            <person name="Pretorius I.S."/>
            <person name="Schmidt S.A."/>
            <person name="Borneman A.R."/>
        </authorList>
    </citation>
    <scope>NUCLEOTIDE SEQUENCE [LARGE SCALE GENOMIC DNA]</scope>
    <source>
        <strain evidence="3">cv. Chardonnay</strain>
        <tissue evidence="2">Leaf</tissue>
    </source>
</reference>
<dbReference type="GO" id="GO:0003677">
    <property type="term" value="F:DNA binding"/>
    <property type="evidence" value="ECO:0007669"/>
    <property type="project" value="InterPro"/>
</dbReference>
<feature type="region of interest" description="Disordered" evidence="1">
    <location>
        <begin position="154"/>
        <end position="173"/>
    </location>
</feature>
<evidence type="ECO:0000256" key="1">
    <source>
        <dbReference type="SAM" id="MobiDB-lite"/>
    </source>
</evidence>
<comment type="caution">
    <text evidence="2">The sequence shown here is derived from an EMBL/GenBank/DDBJ whole genome shotgun (WGS) entry which is preliminary data.</text>
</comment>
<dbReference type="Proteomes" id="UP000288805">
    <property type="component" value="Unassembled WGS sequence"/>
</dbReference>
<dbReference type="PANTHER" id="PTHR42785">
    <property type="entry name" value="DNA TOPOISOMERASE, TYPE IA, CORE"/>
    <property type="match status" value="1"/>
</dbReference>
<proteinExistence type="predicted"/>
<evidence type="ECO:0000313" key="2">
    <source>
        <dbReference type="EMBL" id="RVW17337.1"/>
    </source>
</evidence>
<gene>
    <name evidence="2" type="ORF">CK203_069156</name>
</gene>
<dbReference type="Pfam" id="PF13368">
    <property type="entry name" value="Toprim_C_rpt"/>
    <property type="match status" value="1"/>
</dbReference>
<name>A0A438C265_VITVI</name>
<dbReference type="InterPro" id="IPR000380">
    <property type="entry name" value="Topo_IA"/>
</dbReference>
<organism evidence="2 3">
    <name type="scientific">Vitis vinifera</name>
    <name type="common">Grape</name>
    <dbReference type="NCBI Taxonomy" id="29760"/>
    <lineage>
        <taxon>Eukaryota</taxon>
        <taxon>Viridiplantae</taxon>
        <taxon>Streptophyta</taxon>
        <taxon>Embryophyta</taxon>
        <taxon>Tracheophyta</taxon>
        <taxon>Spermatophyta</taxon>
        <taxon>Magnoliopsida</taxon>
        <taxon>eudicotyledons</taxon>
        <taxon>Gunneridae</taxon>
        <taxon>Pentapetalae</taxon>
        <taxon>rosids</taxon>
        <taxon>Vitales</taxon>
        <taxon>Vitaceae</taxon>
        <taxon>Viteae</taxon>
        <taxon>Vitis</taxon>
    </lineage>
</organism>
<dbReference type="GO" id="GO:0003917">
    <property type="term" value="F:DNA topoisomerase type I (single strand cut, ATP-independent) activity"/>
    <property type="evidence" value="ECO:0007669"/>
    <property type="project" value="InterPro"/>
</dbReference>
<dbReference type="GO" id="GO:0006265">
    <property type="term" value="P:DNA topological change"/>
    <property type="evidence" value="ECO:0007669"/>
    <property type="project" value="InterPro"/>
</dbReference>
<dbReference type="AlphaFoldDB" id="A0A438C265"/>
<accession>A0A438C265</accession>